<dbReference type="InterPro" id="IPR006311">
    <property type="entry name" value="TAT_signal"/>
</dbReference>
<dbReference type="KEGG" id="pbf:CFX0092_B0036"/>
<gene>
    <name evidence="2" type="ORF">CFX0092_B0036</name>
</gene>
<protein>
    <submittedName>
        <fullName evidence="2">Uncharacterized protein</fullName>
    </submittedName>
</protein>
<proteinExistence type="predicted"/>
<feature type="coiled-coil region" evidence="1">
    <location>
        <begin position="89"/>
        <end position="116"/>
    </location>
</feature>
<keyword evidence="1" id="KW-0175">Coiled coil</keyword>
<keyword evidence="3" id="KW-1185">Reference proteome</keyword>
<reference evidence="2" key="1">
    <citation type="submission" date="2016-01" db="EMBL/GenBank/DDBJ databases">
        <authorList>
            <person name="Mcilroy J.S."/>
            <person name="Karst M S."/>
            <person name="Albertsen M."/>
        </authorList>
    </citation>
    <scope>NUCLEOTIDE SEQUENCE</scope>
    <source>
        <strain evidence="2">Cfx-K</strain>
    </source>
</reference>
<dbReference type="AlphaFoldDB" id="A0A160T970"/>
<dbReference type="RefSeq" id="WP_095044966.1">
    <property type="nucleotide sequence ID" value="NZ_LN890656.1"/>
</dbReference>
<name>A0A160T970_9CHLR</name>
<sequence length="363" mass="37723">MRNQQPDGVSRRNFLRFAGLTAVAAAATGGGAALLRQTGIGDLPTVINTGAGAPVYPTAPPYGTVVPIVSDIIPTIPAAVAGGDPVVALAASQAEVMQLRASNDQLMRDLAALQSAEGEARAGRDTLSLELDGARNQLGILGGLVALYQQLDDSDVGGLLESGLGAVGEKIGELVGGTPALALGLDAGQLALGAVEAHIPLLDNGRSWLDAQAAKLRGFYGDIETRLQAAVERVGDFLALLAEWFEGLRKWLPFGAGEKAANVMSALTSLLAETPGTLAGLDTNLAQPLDVWLARIDGEPALTRTLVRPLRDEVIGRARTTVDQAHAVAAVYEAQLAAPARAALDSRRGLRQQIADYRAQNQL</sequence>
<evidence type="ECO:0000313" key="3">
    <source>
        <dbReference type="Proteomes" id="UP000215027"/>
    </source>
</evidence>
<evidence type="ECO:0000256" key="1">
    <source>
        <dbReference type="SAM" id="Coils"/>
    </source>
</evidence>
<dbReference type="PROSITE" id="PS51318">
    <property type="entry name" value="TAT"/>
    <property type="match status" value="1"/>
</dbReference>
<evidence type="ECO:0000313" key="2">
    <source>
        <dbReference type="EMBL" id="CUS05570.1"/>
    </source>
</evidence>
<dbReference type="EMBL" id="LN890656">
    <property type="protein sequence ID" value="CUS05570.1"/>
    <property type="molecule type" value="Genomic_DNA"/>
</dbReference>
<dbReference type="Proteomes" id="UP000215027">
    <property type="component" value="Chromosome II"/>
</dbReference>
<accession>A0A160T970</accession>
<organism evidence="2 3">
    <name type="scientific">Candidatus Promineifilum breve</name>
    <dbReference type="NCBI Taxonomy" id="1806508"/>
    <lineage>
        <taxon>Bacteria</taxon>
        <taxon>Bacillati</taxon>
        <taxon>Chloroflexota</taxon>
        <taxon>Ardenticatenia</taxon>
        <taxon>Candidatus Promineifilales</taxon>
        <taxon>Candidatus Promineifilaceae</taxon>
        <taxon>Candidatus Promineifilum</taxon>
    </lineage>
</organism>